<dbReference type="RefSeq" id="WP_209037964.1">
    <property type="nucleotide sequence ID" value="NZ_JAATJH010000006.1"/>
</dbReference>
<dbReference type="InterPro" id="IPR000551">
    <property type="entry name" value="MerR-type_HTH_dom"/>
</dbReference>
<dbReference type="InterPro" id="IPR036594">
    <property type="entry name" value="Meth_synthase_dom"/>
</dbReference>
<dbReference type="Gene3D" id="1.10.1240.10">
    <property type="entry name" value="Methionine synthase domain"/>
    <property type="match status" value="1"/>
</dbReference>
<evidence type="ECO:0000259" key="5">
    <source>
        <dbReference type="PROSITE" id="PS50937"/>
    </source>
</evidence>
<dbReference type="SUPFAM" id="SSF46955">
    <property type="entry name" value="Putative DNA-binding domain"/>
    <property type="match status" value="1"/>
</dbReference>
<accession>A0ABX0XEI7</accession>
<dbReference type="Proteomes" id="UP000770785">
    <property type="component" value="Unassembled WGS sequence"/>
</dbReference>
<keyword evidence="1" id="KW-0678">Repressor</keyword>
<keyword evidence="3 6" id="KW-0238">DNA-binding</keyword>
<feature type="domain" description="HTH merR-type" evidence="5">
    <location>
        <begin position="14"/>
        <end position="83"/>
    </location>
</feature>
<evidence type="ECO:0000256" key="4">
    <source>
        <dbReference type="ARBA" id="ARBA00023163"/>
    </source>
</evidence>
<dbReference type="PANTHER" id="PTHR30204:SF69">
    <property type="entry name" value="MERR-FAMILY TRANSCRIPTIONAL REGULATOR"/>
    <property type="match status" value="1"/>
</dbReference>
<evidence type="ECO:0000256" key="1">
    <source>
        <dbReference type="ARBA" id="ARBA00022491"/>
    </source>
</evidence>
<dbReference type="Pfam" id="PF13411">
    <property type="entry name" value="MerR_1"/>
    <property type="match status" value="1"/>
</dbReference>
<sequence length="311" mass="35059">MPITLKRSPPTVAVYSISDLEKLTGIKAATLRAWEQRYGIVTPKRTETNIRYYLDADLRKLLNVALLNKNGVKISKIAKMSGEERTEKVASLSPISVSSNAELDTMTLATVEMDEFKIGHILDTNIKQRGIEATMLEVVYPFLEKLGVLYFTGSVTPVQESFIASIIRQKIIAAIDKITPPRRKRGPVFALYLPDGERQELSLLFMNYLLRKRNFRTIYLGGNISISDLNDFYRHQQPDYLFTIISNAFIYEPVEQHVTNVLEACPESTLLLTGYQASMHDFTDIGRLRVMQGLEATLDFVDGLAHAAVHA</sequence>
<organism evidence="6 7">
    <name type="scientific">Neolewinella antarctica</name>
    <dbReference type="NCBI Taxonomy" id="442734"/>
    <lineage>
        <taxon>Bacteria</taxon>
        <taxon>Pseudomonadati</taxon>
        <taxon>Bacteroidota</taxon>
        <taxon>Saprospiria</taxon>
        <taxon>Saprospirales</taxon>
        <taxon>Lewinellaceae</taxon>
        <taxon>Neolewinella</taxon>
    </lineage>
</organism>
<evidence type="ECO:0000313" key="6">
    <source>
        <dbReference type="EMBL" id="NJC27731.1"/>
    </source>
</evidence>
<dbReference type="Gene3D" id="1.10.1660.10">
    <property type="match status" value="1"/>
</dbReference>
<dbReference type="EMBL" id="JAATJH010000006">
    <property type="protein sequence ID" value="NJC27731.1"/>
    <property type="molecule type" value="Genomic_DNA"/>
</dbReference>
<keyword evidence="2" id="KW-0805">Transcription regulation</keyword>
<dbReference type="CDD" id="cd01104">
    <property type="entry name" value="HTH_MlrA-CarA"/>
    <property type="match status" value="1"/>
</dbReference>
<dbReference type="GO" id="GO:0003677">
    <property type="term" value="F:DNA binding"/>
    <property type="evidence" value="ECO:0007669"/>
    <property type="project" value="UniProtKB-KW"/>
</dbReference>
<reference evidence="6 7" key="1">
    <citation type="submission" date="2020-03" db="EMBL/GenBank/DDBJ databases">
        <title>Genomic Encyclopedia of Type Strains, Phase IV (KMG-IV): sequencing the most valuable type-strain genomes for metagenomic binning, comparative biology and taxonomic classification.</title>
        <authorList>
            <person name="Goeker M."/>
        </authorList>
    </citation>
    <scope>NUCLEOTIDE SEQUENCE [LARGE SCALE GENOMIC DNA]</scope>
    <source>
        <strain evidence="6 7">DSM 105096</strain>
    </source>
</reference>
<keyword evidence="4" id="KW-0804">Transcription</keyword>
<proteinExistence type="predicted"/>
<dbReference type="InterPro" id="IPR009061">
    <property type="entry name" value="DNA-bd_dom_put_sf"/>
</dbReference>
<dbReference type="PROSITE" id="PS50937">
    <property type="entry name" value="HTH_MERR_2"/>
    <property type="match status" value="1"/>
</dbReference>
<evidence type="ECO:0000313" key="7">
    <source>
        <dbReference type="Proteomes" id="UP000770785"/>
    </source>
</evidence>
<name>A0ABX0XEI7_9BACT</name>
<protein>
    <submittedName>
        <fullName evidence="6">DNA-binding transcriptional MerR regulator</fullName>
    </submittedName>
</protein>
<keyword evidence="7" id="KW-1185">Reference proteome</keyword>
<dbReference type="Gene3D" id="3.40.50.280">
    <property type="entry name" value="Cobalamin-binding domain"/>
    <property type="match status" value="1"/>
</dbReference>
<dbReference type="InterPro" id="IPR047057">
    <property type="entry name" value="MerR_fam"/>
</dbReference>
<dbReference type="SMART" id="SM00422">
    <property type="entry name" value="HTH_MERR"/>
    <property type="match status" value="1"/>
</dbReference>
<comment type="caution">
    <text evidence="6">The sequence shown here is derived from an EMBL/GenBank/DDBJ whole genome shotgun (WGS) entry which is preliminary data.</text>
</comment>
<evidence type="ECO:0000256" key="2">
    <source>
        <dbReference type="ARBA" id="ARBA00023015"/>
    </source>
</evidence>
<gene>
    <name evidence="6" type="ORF">GGR27_003249</name>
</gene>
<dbReference type="PANTHER" id="PTHR30204">
    <property type="entry name" value="REDOX-CYCLING DRUG-SENSING TRANSCRIPTIONAL ACTIVATOR SOXR"/>
    <property type="match status" value="1"/>
</dbReference>
<evidence type="ECO:0000256" key="3">
    <source>
        <dbReference type="ARBA" id="ARBA00023125"/>
    </source>
</evidence>